<dbReference type="EMBL" id="JABFJW010000016">
    <property type="protein sequence ID" value="NOK08114.1"/>
    <property type="molecule type" value="Genomic_DNA"/>
</dbReference>
<evidence type="ECO:0000313" key="1">
    <source>
        <dbReference type="EMBL" id="NOK08114.1"/>
    </source>
</evidence>
<dbReference type="Proteomes" id="UP000528460">
    <property type="component" value="Unassembled WGS sequence"/>
</dbReference>
<protein>
    <submittedName>
        <fullName evidence="1">Uncharacterized protein</fullName>
    </submittedName>
</protein>
<gene>
    <name evidence="1" type="ORF">HNS30_03560</name>
</gene>
<dbReference type="AlphaFoldDB" id="A0A7Y4JNN0"/>
<accession>A0A7Y4JNN0</accession>
<reference evidence="1 2" key="1">
    <citation type="submission" date="2020-05" db="EMBL/GenBank/DDBJ databases">
        <authorList>
            <person name="Whitworth D."/>
        </authorList>
    </citation>
    <scope>NUCLEOTIDE SEQUENCE [LARGE SCALE GENOMIC DNA]</scope>
    <source>
        <strain evidence="1 2">CA046A</strain>
    </source>
</reference>
<name>A0A7Y4JNN0_9BACT</name>
<comment type="caution">
    <text evidence="1">The sequence shown here is derived from an EMBL/GenBank/DDBJ whole genome shotgun (WGS) entry which is preliminary data.</text>
</comment>
<dbReference type="RefSeq" id="WP_171412380.1">
    <property type="nucleotide sequence ID" value="NZ_JABFJW010000016.1"/>
</dbReference>
<sequence length="170" mass="19697">MRTNALMRAYLRNARVQEVMARPLTPRMQALLDEGVVEAHGFWVLRRAATQSAPLIRPDFQDATGYECFANKLHVSDFVGSFEEDPWTRRLRLKDQVGYGLRFAWELQRVLPRDGRFVSILGCSNACTLRFHLERPGEHWLTEDLEGYRRDALLELSNHDDLRGWGVLPT</sequence>
<evidence type="ECO:0000313" key="2">
    <source>
        <dbReference type="Proteomes" id="UP000528460"/>
    </source>
</evidence>
<organism evidence="1 2">
    <name type="scientific">Corallococcus exercitus</name>
    <dbReference type="NCBI Taxonomy" id="2316736"/>
    <lineage>
        <taxon>Bacteria</taxon>
        <taxon>Pseudomonadati</taxon>
        <taxon>Myxococcota</taxon>
        <taxon>Myxococcia</taxon>
        <taxon>Myxococcales</taxon>
        <taxon>Cystobacterineae</taxon>
        <taxon>Myxococcaceae</taxon>
        <taxon>Corallococcus</taxon>
    </lineage>
</organism>
<proteinExistence type="predicted"/>